<keyword evidence="8" id="KW-1185">Reference proteome</keyword>
<dbReference type="EMBL" id="SLWY01000018">
    <property type="protein sequence ID" value="TCO79631.1"/>
    <property type="molecule type" value="Genomic_DNA"/>
</dbReference>
<dbReference type="InterPro" id="IPR013189">
    <property type="entry name" value="Glyco_hydro_32_C"/>
</dbReference>
<dbReference type="PANTHER" id="PTHR42800">
    <property type="entry name" value="EXOINULINASE INUD (AFU_ORTHOLOGUE AFUA_5G00480)"/>
    <property type="match status" value="1"/>
</dbReference>
<dbReference type="AlphaFoldDB" id="A0A4R2KYA6"/>
<reference evidence="7 8" key="1">
    <citation type="submission" date="2019-03" db="EMBL/GenBank/DDBJ databases">
        <title>Genomic Encyclopedia of Type Strains, Phase IV (KMG-IV): sequencing the most valuable type-strain genomes for metagenomic binning, comparative biology and taxonomic classification.</title>
        <authorList>
            <person name="Goeker M."/>
        </authorList>
    </citation>
    <scope>NUCLEOTIDE SEQUENCE [LARGE SCALE GENOMIC DNA]</scope>
    <source>
        <strain evidence="7 8">DSM 25287</strain>
    </source>
</reference>
<dbReference type="Gene3D" id="2.60.120.560">
    <property type="entry name" value="Exo-inulinase, domain 1"/>
    <property type="match status" value="1"/>
</dbReference>
<protein>
    <submittedName>
        <fullName evidence="7">Levanase</fullName>
    </submittedName>
</protein>
<dbReference type="RefSeq" id="WP_132544475.1">
    <property type="nucleotide sequence ID" value="NZ_SLWY01000018.1"/>
</dbReference>
<dbReference type="Gene3D" id="2.115.10.20">
    <property type="entry name" value="Glycosyl hydrolase domain, family 43"/>
    <property type="match status" value="1"/>
</dbReference>
<name>A0A4R2KYA6_9GAMM</name>
<evidence type="ECO:0000313" key="7">
    <source>
        <dbReference type="EMBL" id="TCO79631.1"/>
    </source>
</evidence>
<gene>
    <name evidence="7" type="ORF">EV699_11815</name>
</gene>
<comment type="similarity">
    <text evidence="1 4">Belongs to the glycosyl hydrolase 32 family.</text>
</comment>
<evidence type="ECO:0000256" key="1">
    <source>
        <dbReference type="ARBA" id="ARBA00009902"/>
    </source>
</evidence>
<evidence type="ECO:0000259" key="6">
    <source>
        <dbReference type="Pfam" id="PF08244"/>
    </source>
</evidence>
<feature type="domain" description="Glycosyl hydrolase family 32 N-terminal" evidence="5">
    <location>
        <begin position="19"/>
        <end position="350"/>
    </location>
</feature>
<dbReference type="OrthoDB" id="9801455at2"/>
<dbReference type="SUPFAM" id="SSF49899">
    <property type="entry name" value="Concanavalin A-like lectins/glucanases"/>
    <property type="match status" value="1"/>
</dbReference>
<dbReference type="Pfam" id="PF00251">
    <property type="entry name" value="Glyco_hydro_32N"/>
    <property type="match status" value="1"/>
</dbReference>
<comment type="caution">
    <text evidence="7">The sequence shown here is derived from an EMBL/GenBank/DDBJ whole genome shotgun (WGS) entry which is preliminary data.</text>
</comment>
<dbReference type="GO" id="GO:0004575">
    <property type="term" value="F:sucrose alpha-glucosidase activity"/>
    <property type="evidence" value="ECO:0007669"/>
    <property type="project" value="TreeGrafter"/>
</dbReference>
<dbReference type="InterPro" id="IPR013148">
    <property type="entry name" value="Glyco_hydro_32_N"/>
</dbReference>
<dbReference type="Pfam" id="PF08244">
    <property type="entry name" value="Glyco_hydro_32C"/>
    <property type="match status" value="1"/>
</dbReference>
<dbReference type="GO" id="GO:0005737">
    <property type="term" value="C:cytoplasm"/>
    <property type="evidence" value="ECO:0007669"/>
    <property type="project" value="TreeGrafter"/>
</dbReference>
<dbReference type="SUPFAM" id="SSF75005">
    <property type="entry name" value="Arabinanase/levansucrase/invertase"/>
    <property type="match status" value="1"/>
</dbReference>
<dbReference type="InterPro" id="IPR001362">
    <property type="entry name" value="Glyco_hydro_32"/>
</dbReference>
<accession>A0A4R2KYA6</accession>
<evidence type="ECO:0000313" key="8">
    <source>
        <dbReference type="Proteomes" id="UP000295765"/>
    </source>
</evidence>
<keyword evidence="3 4" id="KW-0326">Glycosidase</keyword>
<sequence length="515" mass="56211">MTAKALTTAAGDPTRPQYHFSAPANWINDPNGLVYYDGEYHLFYQYHPGGYAVGELYADPLRWGPMHWGHAVSTDLVHWQHLPVALTPDSAPGAAPVRGMAFSGSAVVDWNDSAGLRRGSEPALVAIYTLADSEGGEAQRQAIAWSEDRGRSWTKYAGNPVLPNPGIPDFRDPKVFWHAPSGRWVMVLAAGPCMQIHTSPDLRRWTHASDFTVDQGIDGAPWECPDLFELPVENAPGERRWVMLVSMVGHGILGGGWNTQYFVGDFDGERFVPEAPQGPLLWLDHGRDHYAGVTWNEHPGNDHERVLIGWMSNWGYEQAVPATTFRNAMTLPRVLRLRRCADGIRLFSRPLPALAGLRAPVPLCHAADVRVTPGCTLLDGLREDCVEIVAEFALDADTGATGFGLRLRQGPGTELVVGYDVATAEVFVDRSRAGYAFPGDDGRRHPAPLAAEDGRIRLHVFLDRASVEVFANDGAVTLTDSFFTAPDALGMALYADGGEVRLLSLDIHALGSIHG</sequence>
<evidence type="ECO:0000256" key="4">
    <source>
        <dbReference type="RuleBase" id="RU362110"/>
    </source>
</evidence>
<dbReference type="Proteomes" id="UP000295765">
    <property type="component" value="Unassembled WGS sequence"/>
</dbReference>
<proteinExistence type="inferred from homology"/>
<dbReference type="CDD" id="cd18622">
    <property type="entry name" value="GH32_Inu-like"/>
    <property type="match status" value="1"/>
</dbReference>
<organism evidence="7 8">
    <name type="scientific">Plasticicumulans lactativorans</name>
    <dbReference type="NCBI Taxonomy" id="1133106"/>
    <lineage>
        <taxon>Bacteria</taxon>
        <taxon>Pseudomonadati</taxon>
        <taxon>Pseudomonadota</taxon>
        <taxon>Gammaproteobacteria</taxon>
        <taxon>Candidatus Competibacteraceae</taxon>
        <taxon>Plasticicumulans</taxon>
    </lineage>
</organism>
<feature type="domain" description="Glycosyl hydrolase family 32 C-terminal" evidence="6">
    <location>
        <begin position="380"/>
        <end position="508"/>
    </location>
</feature>
<evidence type="ECO:0000259" key="5">
    <source>
        <dbReference type="Pfam" id="PF00251"/>
    </source>
</evidence>
<evidence type="ECO:0000256" key="3">
    <source>
        <dbReference type="ARBA" id="ARBA00023295"/>
    </source>
</evidence>
<dbReference type="GO" id="GO:0005987">
    <property type="term" value="P:sucrose catabolic process"/>
    <property type="evidence" value="ECO:0007669"/>
    <property type="project" value="TreeGrafter"/>
</dbReference>
<keyword evidence="2 4" id="KW-0378">Hydrolase</keyword>
<evidence type="ECO:0000256" key="2">
    <source>
        <dbReference type="ARBA" id="ARBA00022801"/>
    </source>
</evidence>
<dbReference type="InterPro" id="IPR023296">
    <property type="entry name" value="Glyco_hydro_beta-prop_sf"/>
</dbReference>
<dbReference type="PANTHER" id="PTHR42800:SF1">
    <property type="entry name" value="EXOINULINASE INUD (AFU_ORTHOLOGUE AFUA_5G00480)"/>
    <property type="match status" value="1"/>
</dbReference>
<dbReference type="InterPro" id="IPR013320">
    <property type="entry name" value="ConA-like_dom_sf"/>
</dbReference>
<dbReference type="SMART" id="SM00640">
    <property type="entry name" value="Glyco_32"/>
    <property type="match status" value="1"/>
</dbReference>